<dbReference type="RefSeq" id="WP_229919748.1">
    <property type="nucleotide sequence ID" value="NZ_BMVU01000059.1"/>
</dbReference>
<dbReference type="InterPro" id="IPR024735">
    <property type="entry name" value="TcpC"/>
</dbReference>
<evidence type="ECO:0000313" key="1">
    <source>
        <dbReference type="EMBL" id="GGY06643.1"/>
    </source>
</evidence>
<dbReference type="Proteomes" id="UP000619244">
    <property type="component" value="Unassembled WGS sequence"/>
</dbReference>
<gene>
    <name evidence="1" type="ORF">GCM10010358_69890</name>
</gene>
<dbReference type="EMBL" id="BMVU01000059">
    <property type="protein sequence ID" value="GGY06643.1"/>
    <property type="molecule type" value="Genomic_DNA"/>
</dbReference>
<proteinExistence type="predicted"/>
<reference evidence="1" key="2">
    <citation type="submission" date="2020-09" db="EMBL/GenBank/DDBJ databases">
        <authorList>
            <person name="Sun Q."/>
            <person name="Ohkuma M."/>
        </authorList>
    </citation>
    <scope>NUCLEOTIDE SEQUENCE</scope>
    <source>
        <strain evidence="1">JCM 4790</strain>
    </source>
</reference>
<dbReference type="AlphaFoldDB" id="A0A918U8A9"/>
<protein>
    <recommendedName>
        <fullName evidence="3">Conjugative transposon protein TcpC</fullName>
    </recommendedName>
</protein>
<reference evidence="1" key="1">
    <citation type="journal article" date="2014" name="Int. J. Syst. Evol. Microbiol.">
        <title>Complete genome sequence of Corynebacterium casei LMG S-19264T (=DSM 44701T), isolated from a smear-ripened cheese.</title>
        <authorList>
            <consortium name="US DOE Joint Genome Institute (JGI-PGF)"/>
            <person name="Walter F."/>
            <person name="Albersmeier A."/>
            <person name="Kalinowski J."/>
            <person name="Ruckert C."/>
        </authorList>
    </citation>
    <scope>NUCLEOTIDE SEQUENCE</scope>
    <source>
        <strain evidence="1">JCM 4790</strain>
    </source>
</reference>
<evidence type="ECO:0008006" key="3">
    <source>
        <dbReference type="Google" id="ProtNLM"/>
    </source>
</evidence>
<organism evidence="1 2">
    <name type="scientific">Streptomyces minutiscleroticus</name>
    <dbReference type="NCBI Taxonomy" id="68238"/>
    <lineage>
        <taxon>Bacteria</taxon>
        <taxon>Bacillati</taxon>
        <taxon>Actinomycetota</taxon>
        <taxon>Actinomycetes</taxon>
        <taxon>Kitasatosporales</taxon>
        <taxon>Streptomycetaceae</taxon>
        <taxon>Streptomyces</taxon>
    </lineage>
</organism>
<keyword evidence="2" id="KW-1185">Reference proteome</keyword>
<dbReference type="Pfam" id="PF12642">
    <property type="entry name" value="TpcC"/>
    <property type="match status" value="1"/>
</dbReference>
<evidence type="ECO:0000313" key="2">
    <source>
        <dbReference type="Proteomes" id="UP000619244"/>
    </source>
</evidence>
<accession>A0A918U8A9</accession>
<sequence>MPPAPRDPNEPPGAVMAAGVRLQRMRRRVGWARLAVWTAIAAGPVALALTALAAPATVQASTPAKATEVRTAPAAADPAGYAQLFASAWLRSSADAEDSAQSRLAQSLAPDVPLPDTAPGAHSDVESVVAVRSAQREGRAWSVTVAAQYADGRLRYFAVPVPVAADAAGASFTVTGTPGVVAGPGRAQAPASPYTVNVPSDGDLTSTVEQFLTAYLAGDGAVDRYLAPGVQLPAVRPAPFQQVAVGQVLAAEEVAAVAQVPAGGTTVRVLVQVEARDEAGRWPLGYELTLTARSGRWEISALAFDNAEDKGGRS</sequence>
<comment type="caution">
    <text evidence="1">The sequence shown here is derived from an EMBL/GenBank/DDBJ whole genome shotgun (WGS) entry which is preliminary data.</text>
</comment>
<name>A0A918U8A9_9ACTN</name>